<dbReference type="CDD" id="cd03230">
    <property type="entry name" value="ABC_DR_subfamily_A"/>
    <property type="match status" value="1"/>
</dbReference>
<keyword evidence="2" id="KW-0813">Transport</keyword>
<dbReference type="InterPro" id="IPR050763">
    <property type="entry name" value="ABC_transporter_ATP-binding"/>
</dbReference>
<sequence length="252" mass="27845">MTASKQNLLLAVDARDLVKRYKHKTAVDGISLQIAQGETFGVLGTNGAGKTTTVEMLAGLRKPTRGSVRILGLDPFTDRAAVRQLLGVQLQQAYLHGSLTARELVDLYRSFYPHPLSTDQALTMVELIEKARTRFDNLSGGQMQRLSIALALIGRPKVVILDELTTGLDPRARRRIWATLESLTQQTVILVSHAMDEVERLCDRVALIDDGRIIAQGTSDQLKERAGAQTLEDAFVTLTGKEMYDDEEDDVQ</sequence>
<dbReference type="InterPro" id="IPR003439">
    <property type="entry name" value="ABC_transporter-like_ATP-bd"/>
</dbReference>
<keyword evidence="4 7" id="KW-0067">ATP-binding</keyword>
<dbReference type="PROSITE" id="PS50893">
    <property type="entry name" value="ABC_TRANSPORTER_2"/>
    <property type="match status" value="1"/>
</dbReference>
<dbReference type="InterPro" id="IPR017871">
    <property type="entry name" value="ABC_transporter-like_CS"/>
</dbReference>
<dbReference type="SMART" id="SM00382">
    <property type="entry name" value="AAA"/>
    <property type="match status" value="1"/>
</dbReference>
<evidence type="ECO:0000313" key="8">
    <source>
        <dbReference type="Proteomes" id="UP001260872"/>
    </source>
</evidence>
<evidence type="ECO:0000313" key="7">
    <source>
        <dbReference type="EMBL" id="MDR5713034.1"/>
    </source>
</evidence>
<evidence type="ECO:0000256" key="2">
    <source>
        <dbReference type="ARBA" id="ARBA00022448"/>
    </source>
</evidence>
<keyword evidence="8" id="KW-1185">Reference proteome</keyword>
<dbReference type="EMBL" id="JAVKGT010000049">
    <property type="protein sequence ID" value="MDR5713034.1"/>
    <property type="molecule type" value="Genomic_DNA"/>
</dbReference>
<evidence type="ECO:0000256" key="4">
    <source>
        <dbReference type="ARBA" id="ARBA00022840"/>
    </source>
</evidence>
<protein>
    <submittedName>
        <fullName evidence="7">ABC transporter ATP-binding protein</fullName>
    </submittedName>
</protein>
<dbReference type="Pfam" id="PF00005">
    <property type="entry name" value="ABC_tran"/>
    <property type="match status" value="1"/>
</dbReference>
<dbReference type="PROSITE" id="PS00211">
    <property type="entry name" value="ABC_TRANSPORTER_1"/>
    <property type="match status" value="1"/>
</dbReference>
<proteinExistence type="predicted"/>
<gene>
    <name evidence="7" type="ORF">RH857_12970</name>
</gene>
<reference evidence="8" key="1">
    <citation type="submission" date="2023-07" db="EMBL/GenBank/DDBJ databases">
        <title>Description of three actinobacteria isolated from air of manufacturing shop in a pharmaceutical factory.</title>
        <authorList>
            <person name="Zhang D.-F."/>
        </authorList>
    </citation>
    <scope>NUCLEOTIDE SEQUENCE [LARGE SCALE GENOMIC DNA]</scope>
    <source>
        <strain evidence="8">CCTCC AB 207010</strain>
    </source>
</reference>
<dbReference type="PANTHER" id="PTHR42711">
    <property type="entry name" value="ABC TRANSPORTER ATP-BINDING PROTEIN"/>
    <property type="match status" value="1"/>
</dbReference>
<dbReference type="InterPro" id="IPR027417">
    <property type="entry name" value="P-loop_NTPase"/>
</dbReference>
<dbReference type="PANTHER" id="PTHR42711:SF16">
    <property type="entry name" value="ABC TRANSPORTER ATP-BINDING PROTEIN"/>
    <property type="match status" value="1"/>
</dbReference>
<evidence type="ECO:0000256" key="1">
    <source>
        <dbReference type="ARBA" id="ARBA00004202"/>
    </source>
</evidence>
<dbReference type="Proteomes" id="UP001260872">
    <property type="component" value="Unassembled WGS sequence"/>
</dbReference>
<organism evidence="7 8">
    <name type="scientific">Nesterenkonia flava</name>
    <dbReference type="NCBI Taxonomy" id="469799"/>
    <lineage>
        <taxon>Bacteria</taxon>
        <taxon>Bacillati</taxon>
        <taxon>Actinomycetota</taxon>
        <taxon>Actinomycetes</taxon>
        <taxon>Micrococcales</taxon>
        <taxon>Micrococcaceae</taxon>
        <taxon>Nesterenkonia</taxon>
    </lineage>
</organism>
<name>A0ABU1FWH5_9MICC</name>
<dbReference type="Gene3D" id="3.40.50.300">
    <property type="entry name" value="P-loop containing nucleotide triphosphate hydrolases"/>
    <property type="match status" value="1"/>
</dbReference>
<dbReference type="RefSeq" id="WP_310538401.1">
    <property type="nucleotide sequence ID" value="NZ_BAAAOC010000091.1"/>
</dbReference>
<accession>A0ABU1FWH5</accession>
<dbReference type="InterPro" id="IPR003593">
    <property type="entry name" value="AAA+_ATPase"/>
</dbReference>
<dbReference type="SUPFAM" id="SSF52540">
    <property type="entry name" value="P-loop containing nucleoside triphosphate hydrolases"/>
    <property type="match status" value="1"/>
</dbReference>
<keyword evidence="3" id="KW-0547">Nucleotide-binding</keyword>
<evidence type="ECO:0000259" key="6">
    <source>
        <dbReference type="PROSITE" id="PS50893"/>
    </source>
</evidence>
<dbReference type="GO" id="GO:0005524">
    <property type="term" value="F:ATP binding"/>
    <property type="evidence" value="ECO:0007669"/>
    <property type="project" value="UniProtKB-KW"/>
</dbReference>
<comment type="subcellular location">
    <subcellularLocation>
        <location evidence="1">Cell membrane</location>
        <topology evidence="1">Peripheral membrane protein</topology>
    </subcellularLocation>
</comment>
<feature type="domain" description="ABC transporter" evidence="6">
    <location>
        <begin position="12"/>
        <end position="235"/>
    </location>
</feature>
<keyword evidence="5" id="KW-0046">Antibiotic resistance</keyword>
<evidence type="ECO:0000256" key="5">
    <source>
        <dbReference type="ARBA" id="ARBA00023251"/>
    </source>
</evidence>
<comment type="caution">
    <text evidence="7">The sequence shown here is derived from an EMBL/GenBank/DDBJ whole genome shotgun (WGS) entry which is preliminary data.</text>
</comment>
<evidence type="ECO:0000256" key="3">
    <source>
        <dbReference type="ARBA" id="ARBA00022741"/>
    </source>
</evidence>